<dbReference type="Pfam" id="PF07687">
    <property type="entry name" value="M20_dimer"/>
    <property type="match status" value="1"/>
</dbReference>
<comment type="caution">
    <text evidence="5">The sequence shown here is derived from an EMBL/GenBank/DDBJ whole genome shotgun (WGS) entry which is preliminary data.</text>
</comment>
<dbReference type="PANTHER" id="PTHR32494">
    <property type="entry name" value="ALLANTOATE DEIMINASE-RELATED"/>
    <property type="match status" value="1"/>
</dbReference>
<evidence type="ECO:0000259" key="4">
    <source>
        <dbReference type="Pfam" id="PF07687"/>
    </source>
</evidence>
<dbReference type="RefSeq" id="WP_144635236.1">
    <property type="nucleotide sequence ID" value="NZ_BNAX01000016.1"/>
</dbReference>
<evidence type="ECO:0000313" key="5">
    <source>
        <dbReference type="EMBL" id="TVT24242.1"/>
    </source>
</evidence>
<evidence type="ECO:0000256" key="2">
    <source>
        <dbReference type="ARBA" id="ARBA00022801"/>
    </source>
</evidence>
<feature type="binding site" evidence="3">
    <location>
        <position position="385"/>
    </location>
    <ligand>
        <name>Zn(2+)</name>
        <dbReference type="ChEBI" id="CHEBI:29105"/>
        <label>2</label>
    </ligand>
</feature>
<dbReference type="InterPro" id="IPR011650">
    <property type="entry name" value="Peptidase_M20_dimer"/>
</dbReference>
<dbReference type="GO" id="GO:0016813">
    <property type="term" value="F:hydrolase activity, acting on carbon-nitrogen (but not peptide) bonds, in linear amidines"/>
    <property type="evidence" value="ECO:0007669"/>
    <property type="project" value="InterPro"/>
</dbReference>
<name>A0A558AJ00_9PSEU</name>
<comment type="similarity">
    <text evidence="1">Belongs to the peptidase M20 family.</text>
</comment>
<reference evidence="5 6" key="1">
    <citation type="submission" date="2019-07" db="EMBL/GenBank/DDBJ databases">
        <title>New species of Amycolatopsis and Streptomyces.</title>
        <authorList>
            <person name="Duangmal K."/>
            <person name="Teo W.F.A."/>
            <person name="Lipun K."/>
        </authorList>
    </citation>
    <scope>NUCLEOTIDE SEQUENCE [LARGE SCALE GENOMIC DNA]</scope>
    <source>
        <strain evidence="5 6">JCM 30562</strain>
    </source>
</reference>
<dbReference type="SUPFAM" id="SSF53187">
    <property type="entry name" value="Zn-dependent exopeptidases"/>
    <property type="match status" value="1"/>
</dbReference>
<dbReference type="InterPro" id="IPR010158">
    <property type="entry name" value="Amidase_Cbmase"/>
</dbReference>
<dbReference type="CDD" id="cd03884">
    <property type="entry name" value="M20_bAS"/>
    <property type="match status" value="1"/>
</dbReference>
<organism evidence="5 6">
    <name type="scientific">Amycolatopsis acidiphila</name>
    <dbReference type="NCBI Taxonomy" id="715473"/>
    <lineage>
        <taxon>Bacteria</taxon>
        <taxon>Bacillati</taxon>
        <taxon>Actinomycetota</taxon>
        <taxon>Actinomycetes</taxon>
        <taxon>Pseudonocardiales</taxon>
        <taxon>Pseudonocardiaceae</taxon>
        <taxon>Amycolatopsis</taxon>
    </lineage>
</organism>
<dbReference type="OrthoDB" id="9808195at2"/>
<keyword evidence="2 5" id="KW-0378">Hydrolase</keyword>
<dbReference type="GO" id="GO:0046872">
    <property type="term" value="F:metal ion binding"/>
    <property type="evidence" value="ECO:0007669"/>
    <property type="project" value="UniProtKB-KW"/>
</dbReference>
<evidence type="ECO:0000256" key="3">
    <source>
        <dbReference type="PIRSR" id="PIRSR001235-1"/>
    </source>
</evidence>
<accession>A0A558AJ00</accession>
<feature type="binding site" evidence="3">
    <location>
        <position position="84"/>
    </location>
    <ligand>
        <name>Zn(2+)</name>
        <dbReference type="ChEBI" id="CHEBI:29105"/>
        <label>1</label>
    </ligand>
</feature>
<dbReference type="Gene3D" id="3.30.70.360">
    <property type="match status" value="1"/>
</dbReference>
<dbReference type="NCBIfam" id="TIGR01879">
    <property type="entry name" value="hydantase"/>
    <property type="match status" value="1"/>
</dbReference>
<feature type="domain" description="Peptidase M20 dimerisation" evidence="4">
    <location>
        <begin position="213"/>
        <end position="312"/>
    </location>
</feature>
<sequence length="412" mass="43761">MSESLPEVSPHRMAELVTELGRVGEQPGGGLIRFVYDDAWRTAGGLLAHWMAEAGLEVRTDAVGNVFGRLAGTESEATVLTGSHFDTVPMGGRYDGALGVLSGLAALEALSKTFGRPKKSLEVVALCEEESSRFPANFFGSRAMLGTIADDEPETLHDADGMTLADAMTRIGLDPRAIGSARRNDVEAFVELHIEQGRVLQDEGTRIGIVTAITGLRWLDVTVSGRADHAGATPMDLRRDAMQGAAEMTQAVTALVEAEGRPAVATCGAWQVLPGGVNIVPEQVTFSIDLRHPDEATLDRLAGRIRQECARIATRRQLAVALNDTKLVPPAPMDESVRALIEKAAAEQGASARPIPSGAGHDSQMWAPHVPTAMIFVPSVDGRSHCPEEYTAPEDCAVGASVLAGTLRELAY</sequence>
<keyword evidence="3" id="KW-0862">Zinc</keyword>
<dbReference type="AlphaFoldDB" id="A0A558AJ00"/>
<dbReference type="InterPro" id="IPR002933">
    <property type="entry name" value="Peptidase_M20"/>
</dbReference>
<dbReference type="Proteomes" id="UP000318578">
    <property type="component" value="Unassembled WGS sequence"/>
</dbReference>
<dbReference type="SUPFAM" id="SSF55031">
    <property type="entry name" value="Bacterial exopeptidase dimerisation domain"/>
    <property type="match status" value="1"/>
</dbReference>
<gene>
    <name evidence="5" type="ORF">FNH06_06640</name>
</gene>
<feature type="binding site" evidence="3">
    <location>
        <position position="95"/>
    </location>
    <ligand>
        <name>Zn(2+)</name>
        <dbReference type="ChEBI" id="CHEBI:29105"/>
        <label>1</label>
    </ligand>
</feature>
<feature type="binding site" evidence="3">
    <location>
        <position position="130"/>
    </location>
    <ligand>
        <name>Zn(2+)</name>
        <dbReference type="ChEBI" id="CHEBI:29105"/>
        <label>2</label>
    </ligand>
</feature>
<keyword evidence="3" id="KW-0479">Metal-binding</keyword>
<dbReference type="EMBL" id="VJZA01000007">
    <property type="protein sequence ID" value="TVT24242.1"/>
    <property type="molecule type" value="Genomic_DNA"/>
</dbReference>
<proteinExistence type="inferred from homology"/>
<dbReference type="PANTHER" id="PTHR32494:SF5">
    <property type="entry name" value="ALLANTOATE AMIDOHYDROLASE"/>
    <property type="match status" value="1"/>
</dbReference>
<dbReference type="PIRSF" id="PIRSF001235">
    <property type="entry name" value="Amidase_carbamoylase"/>
    <property type="match status" value="1"/>
</dbReference>
<feature type="binding site" evidence="3">
    <location>
        <position position="193"/>
    </location>
    <ligand>
        <name>Zn(2+)</name>
        <dbReference type="ChEBI" id="CHEBI:29105"/>
        <label>1</label>
    </ligand>
</feature>
<dbReference type="InterPro" id="IPR036264">
    <property type="entry name" value="Bact_exopeptidase_dim_dom"/>
</dbReference>
<keyword evidence="6" id="KW-1185">Reference proteome</keyword>
<feature type="binding site" evidence="3">
    <location>
        <position position="95"/>
    </location>
    <ligand>
        <name>Zn(2+)</name>
        <dbReference type="ChEBI" id="CHEBI:29105"/>
        <label>2</label>
    </ligand>
</feature>
<comment type="cofactor">
    <cofactor evidence="3">
        <name>Zn(2+)</name>
        <dbReference type="ChEBI" id="CHEBI:29105"/>
    </cofactor>
    <text evidence="3">Binds 2 Zn(2+) ions per subunit.</text>
</comment>
<protein>
    <submittedName>
        <fullName evidence="5">Zn-dependent hydrolase</fullName>
    </submittedName>
</protein>
<evidence type="ECO:0000313" key="6">
    <source>
        <dbReference type="Proteomes" id="UP000318578"/>
    </source>
</evidence>
<dbReference type="NCBIfam" id="NF006771">
    <property type="entry name" value="PRK09290.1-5"/>
    <property type="match status" value="1"/>
</dbReference>
<evidence type="ECO:0000256" key="1">
    <source>
        <dbReference type="ARBA" id="ARBA00006153"/>
    </source>
</evidence>
<dbReference type="Gene3D" id="3.40.630.10">
    <property type="entry name" value="Zn peptidases"/>
    <property type="match status" value="1"/>
</dbReference>
<dbReference type="Pfam" id="PF01546">
    <property type="entry name" value="Peptidase_M20"/>
    <property type="match status" value="1"/>
</dbReference>